<dbReference type="AlphaFoldDB" id="A0A023B3P9"/>
<organism evidence="2 3">
    <name type="scientific">Gregarina niphandrodes</name>
    <name type="common">Septate eugregarine</name>
    <dbReference type="NCBI Taxonomy" id="110365"/>
    <lineage>
        <taxon>Eukaryota</taxon>
        <taxon>Sar</taxon>
        <taxon>Alveolata</taxon>
        <taxon>Apicomplexa</taxon>
        <taxon>Conoidasida</taxon>
        <taxon>Gregarinasina</taxon>
        <taxon>Eugregarinorida</taxon>
        <taxon>Gregarinidae</taxon>
        <taxon>Gregarina</taxon>
    </lineage>
</organism>
<keyword evidence="3" id="KW-1185">Reference proteome</keyword>
<dbReference type="EMBL" id="AFNH02000817">
    <property type="protein sequence ID" value="EZG55707.1"/>
    <property type="molecule type" value="Genomic_DNA"/>
</dbReference>
<dbReference type="VEuPathDB" id="CryptoDB:GNI_109450"/>
<evidence type="ECO:0000313" key="2">
    <source>
        <dbReference type="EMBL" id="EZG55707.1"/>
    </source>
</evidence>
<proteinExistence type="predicted"/>
<evidence type="ECO:0000256" key="1">
    <source>
        <dbReference type="SAM" id="MobiDB-lite"/>
    </source>
</evidence>
<protein>
    <submittedName>
        <fullName evidence="2">Uncharacterized protein</fullName>
    </submittedName>
</protein>
<gene>
    <name evidence="2" type="ORF">GNI_109450</name>
</gene>
<dbReference type="GeneID" id="22913876"/>
<feature type="region of interest" description="Disordered" evidence="1">
    <location>
        <begin position="487"/>
        <end position="533"/>
    </location>
</feature>
<accession>A0A023B3P9</accession>
<name>A0A023B3P9_GRENI</name>
<dbReference type="Proteomes" id="UP000019763">
    <property type="component" value="Unassembled WGS sequence"/>
</dbReference>
<feature type="compositionally biased region" description="Basic and acidic residues" evidence="1">
    <location>
        <begin position="491"/>
        <end position="503"/>
    </location>
</feature>
<sequence length="533" mass="59708">MRAAAGGKQCCPISVLCYWAIKSDAVKEPPSSVWTDLGGGAEERAALEARITSLRGFAKGWHPRVCRDDAGVRALMLQLMPVSHWAAALATLGRLQLNGCPIFELEAAATLLLHMHTPVHLVLAAEALQAARAEMNEAFWVADNPAGRLEKWLTACFLQHAGELGSQCQAANPADPPELLGTEYQPRLRRALDVMVYATLGSRHFGPELQCVREHTPPFHTHSPMSAPGVGSSGLFASALLRPLSATEYARMTQVTLRPCFFTDWVTRIEHLLPLDHFLHDQAKAAHELYTLFTPKERADLRALPTQLADQERQALLDDTRHHLLTTPGLVDDPMRLVEETGLATCSCKYLRLAEVFCRFFYLPFGSVTARVHAALQQAALGPLPWVRGAVRRLDHVDIWLTACLLERSRVDPTKLREFCHTHFSTHGLPGHADADEDNEVDSFGAYLNRRWHVRWPRAALPLEPYDGPHRRLRRSQNRRWSIAIRHHQDKTRAQGDRHHLPDEAPPDEALSDEAMPQETPTAVPPVKMRRMQ</sequence>
<dbReference type="RefSeq" id="XP_011131456.1">
    <property type="nucleotide sequence ID" value="XM_011133154.1"/>
</dbReference>
<comment type="caution">
    <text evidence="2">The sequence shown here is derived from an EMBL/GenBank/DDBJ whole genome shotgun (WGS) entry which is preliminary data.</text>
</comment>
<reference evidence="2" key="1">
    <citation type="submission" date="2013-12" db="EMBL/GenBank/DDBJ databases">
        <authorList>
            <person name="Omoto C.K."/>
            <person name="Sibley D."/>
            <person name="Venepally P."/>
            <person name="Hadjithomas M."/>
            <person name="Karamycheva S."/>
            <person name="Brunk B."/>
            <person name="Roos D."/>
            <person name="Caler E."/>
            <person name="Lorenzi H."/>
        </authorList>
    </citation>
    <scope>NUCLEOTIDE SEQUENCE</scope>
</reference>
<evidence type="ECO:0000313" key="3">
    <source>
        <dbReference type="Proteomes" id="UP000019763"/>
    </source>
</evidence>